<evidence type="ECO:0000313" key="4">
    <source>
        <dbReference type="Proteomes" id="UP000228900"/>
    </source>
</evidence>
<organism evidence="3 4">
    <name type="scientific">Candidatus Falkowbacteria bacterium CG10_big_fil_rev_8_21_14_0_10_39_9</name>
    <dbReference type="NCBI Taxonomy" id="1974566"/>
    <lineage>
        <taxon>Bacteria</taxon>
        <taxon>Candidatus Falkowiibacteriota</taxon>
    </lineage>
</organism>
<dbReference type="PANTHER" id="PTHR36851">
    <property type="entry name" value="UNNAMED PRODUCT"/>
    <property type="match status" value="1"/>
</dbReference>
<feature type="transmembrane region" description="Helical" evidence="1">
    <location>
        <begin position="456"/>
        <end position="476"/>
    </location>
</feature>
<feature type="transmembrane region" description="Helical" evidence="1">
    <location>
        <begin position="413"/>
        <end position="436"/>
    </location>
</feature>
<dbReference type="InterPro" id="IPR001173">
    <property type="entry name" value="Glyco_trans_2-like"/>
</dbReference>
<dbReference type="PANTHER" id="PTHR36851:SF1">
    <property type="entry name" value="GLYCO_TRANS_2-LIKE DOMAIN-CONTAINING PROTEIN"/>
    <property type="match status" value="1"/>
</dbReference>
<feature type="domain" description="Glycosyltransferase 2-like" evidence="2">
    <location>
        <begin position="234"/>
        <end position="432"/>
    </location>
</feature>
<dbReference type="Proteomes" id="UP000228900">
    <property type="component" value="Unassembled WGS sequence"/>
</dbReference>
<keyword evidence="1" id="KW-1133">Transmembrane helix</keyword>
<dbReference type="EMBL" id="PFAQ01000059">
    <property type="protein sequence ID" value="PIT94292.1"/>
    <property type="molecule type" value="Genomic_DNA"/>
</dbReference>
<gene>
    <name evidence="3" type="ORF">COT98_04365</name>
</gene>
<feature type="transmembrane region" description="Helical" evidence="1">
    <location>
        <begin position="25"/>
        <end position="44"/>
    </location>
</feature>
<reference evidence="4" key="1">
    <citation type="submission" date="2017-09" db="EMBL/GenBank/DDBJ databases">
        <title>Depth-based differentiation of microbial function through sediment-hosted aquifers and enrichment of novel symbionts in the deep terrestrial subsurface.</title>
        <authorList>
            <person name="Probst A.J."/>
            <person name="Ladd B."/>
            <person name="Jarett J.K."/>
            <person name="Geller-Mcgrath D.E."/>
            <person name="Sieber C.M.K."/>
            <person name="Emerson J.B."/>
            <person name="Anantharaman K."/>
            <person name="Thomas B.C."/>
            <person name="Malmstrom R."/>
            <person name="Stieglmeier M."/>
            <person name="Klingl A."/>
            <person name="Woyke T."/>
            <person name="Ryan C.M."/>
            <person name="Banfield J.F."/>
        </authorList>
    </citation>
    <scope>NUCLEOTIDE SEQUENCE [LARGE SCALE GENOMIC DNA]</scope>
</reference>
<accession>A0A2M6WNF6</accession>
<dbReference type="Gene3D" id="3.90.550.10">
    <property type="entry name" value="Spore Coat Polysaccharide Biosynthesis Protein SpsA, Chain A"/>
    <property type="match status" value="1"/>
</dbReference>
<dbReference type="InterPro" id="IPR029044">
    <property type="entry name" value="Nucleotide-diphossugar_trans"/>
</dbReference>
<evidence type="ECO:0000313" key="3">
    <source>
        <dbReference type="EMBL" id="PIT94292.1"/>
    </source>
</evidence>
<protein>
    <recommendedName>
        <fullName evidence="2">Glycosyltransferase 2-like domain-containing protein</fullName>
    </recommendedName>
</protein>
<feature type="transmembrane region" description="Helical" evidence="1">
    <location>
        <begin position="50"/>
        <end position="73"/>
    </location>
</feature>
<comment type="caution">
    <text evidence="3">The sequence shown here is derived from an EMBL/GenBank/DDBJ whole genome shotgun (WGS) entry which is preliminary data.</text>
</comment>
<dbReference type="Pfam" id="PF13632">
    <property type="entry name" value="Glyco_trans_2_3"/>
    <property type="match status" value="1"/>
</dbReference>
<keyword evidence="1" id="KW-0472">Membrane</keyword>
<evidence type="ECO:0000259" key="2">
    <source>
        <dbReference type="Pfam" id="PF13632"/>
    </source>
</evidence>
<feature type="transmembrane region" description="Helical" evidence="1">
    <location>
        <begin position="488"/>
        <end position="508"/>
    </location>
</feature>
<dbReference type="AlphaFoldDB" id="A0A2M6WNF6"/>
<keyword evidence="1" id="KW-0812">Transmembrane</keyword>
<proteinExistence type="predicted"/>
<sequence length="533" mass="61249">MNYLKVGKATDLFGRERKIYRTLEIFPGALSIGTLLVLIVFSYFKPIWVAYFLIAFDVYWLLLVLFLAIYLIAGYRKMKQNKLVDWEKKCRELAVSYLDADSKTMEIDRQQKPLCKQGMSWEDIIHLIILPVYAEDLEIIRTAFNSLIKDGYPAQSMIVVLALEERTGMAEAQKKGQAIAAEFSHFFRNFLVTYHPGDIEGELKGKGANQAWGSKKVKAEIIDPAGIDYNRILVSVFDIDTVVFTGYFFKLTHTFLTVPDPYHASYQPIPIYHNNVWQAPFFARVASSSNTFWQMMQQIRPEKLATYSSHSMTWKALIDIGFWSVNMVSEDSRIFWNCLLFYNGNYRVEPLYFPVFMDTTMGASFWDSVKSLYKQQRRWAWGSENVPYLIFNTAKKWKEVDHKVMVGHILVQIYGFYSWATSALIIAVVGWMPMLLGGDRFNSTVLSGNLPAISTNLMNLALVGMILSATISTILLPKRPKGFSAFKNILVVLEWVTVPVTIIFFGALPCLDAQWRLLRGKYMGFWVTPKIRQ</sequence>
<dbReference type="SUPFAM" id="SSF53448">
    <property type="entry name" value="Nucleotide-diphospho-sugar transferases"/>
    <property type="match status" value="1"/>
</dbReference>
<evidence type="ECO:0000256" key="1">
    <source>
        <dbReference type="SAM" id="Phobius"/>
    </source>
</evidence>
<name>A0A2M6WNF6_9BACT</name>